<organism evidence="2 3">
    <name type="scientific">Parafrankia irregularis</name>
    <dbReference type="NCBI Taxonomy" id="795642"/>
    <lineage>
        <taxon>Bacteria</taxon>
        <taxon>Bacillati</taxon>
        <taxon>Actinomycetota</taxon>
        <taxon>Actinomycetes</taxon>
        <taxon>Frankiales</taxon>
        <taxon>Frankiaceae</taxon>
        <taxon>Parafrankia</taxon>
    </lineage>
</organism>
<dbReference type="InterPro" id="IPR041657">
    <property type="entry name" value="HTH_17"/>
</dbReference>
<sequence>MAESAALKRLTYTVDEVAVLLGVSRGVAYAMARSGEIPAIRAGERRWVVPRARFEAWISGRMEVA</sequence>
<evidence type="ECO:0000313" key="3">
    <source>
        <dbReference type="Proteomes" id="UP000198802"/>
    </source>
</evidence>
<dbReference type="Proteomes" id="UP000198802">
    <property type="component" value="Unassembled WGS sequence"/>
</dbReference>
<dbReference type="AlphaFoldDB" id="A0A0S4R2G8"/>
<dbReference type="Pfam" id="PF12728">
    <property type="entry name" value="HTH_17"/>
    <property type="match status" value="1"/>
</dbReference>
<feature type="domain" description="Helix-turn-helix" evidence="1">
    <location>
        <begin position="12"/>
        <end position="61"/>
    </location>
</feature>
<accession>A0A0S4R2G8</accession>
<dbReference type="InterPro" id="IPR010093">
    <property type="entry name" value="SinI_DNA-bd"/>
</dbReference>
<dbReference type="NCBIfam" id="TIGR01764">
    <property type="entry name" value="excise"/>
    <property type="match status" value="1"/>
</dbReference>
<dbReference type="EMBL" id="FAOZ01000056">
    <property type="protein sequence ID" value="CUU61094.1"/>
    <property type="molecule type" value="Genomic_DNA"/>
</dbReference>
<gene>
    <name evidence="2" type="ORF">Ga0074812_1566</name>
</gene>
<keyword evidence="3" id="KW-1185">Reference proteome</keyword>
<evidence type="ECO:0000259" key="1">
    <source>
        <dbReference type="Pfam" id="PF12728"/>
    </source>
</evidence>
<dbReference type="SUPFAM" id="SSF46955">
    <property type="entry name" value="Putative DNA-binding domain"/>
    <property type="match status" value="1"/>
</dbReference>
<evidence type="ECO:0000313" key="2">
    <source>
        <dbReference type="EMBL" id="CUU61094.1"/>
    </source>
</evidence>
<protein>
    <submittedName>
        <fullName evidence="2">DNA binding domain-containing protein, excisionase family</fullName>
    </submittedName>
</protein>
<dbReference type="GO" id="GO:0003677">
    <property type="term" value="F:DNA binding"/>
    <property type="evidence" value="ECO:0007669"/>
    <property type="project" value="InterPro"/>
</dbReference>
<proteinExistence type="predicted"/>
<name>A0A0S4R2G8_9ACTN</name>
<dbReference type="InterPro" id="IPR009061">
    <property type="entry name" value="DNA-bd_dom_put_sf"/>
</dbReference>
<reference evidence="3" key="1">
    <citation type="submission" date="2015-11" db="EMBL/GenBank/DDBJ databases">
        <authorList>
            <person name="Varghese N."/>
        </authorList>
    </citation>
    <scope>NUCLEOTIDE SEQUENCE [LARGE SCALE GENOMIC DNA]</scope>
    <source>
        <strain evidence="3">DSM 45899</strain>
    </source>
</reference>